<gene>
    <name evidence="1" type="ORF">HPB50_026139</name>
</gene>
<protein>
    <submittedName>
        <fullName evidence="1">Uncharacterized protein</fullName>
    </submittedName>
</protein>
<accession>A0ACB7SA89</accession>
<organism evidence="1 2">
    <name type="scientific">Hyalomma asiaticum</name>
    <name type="common">Tick</name>
    <dbReference type="NCBI Taxonomy" id="266040"/>
    <lineage>
        <taxon>Eukaryota</taxon>
        <taxon>Metazoa</taxon>
        <taxon>Ecdysozoa</taxon>
        <taxon>Arthropoda</taxon>
        <taxon>Chelicerata</taxon>
        <taxon>Arachnida</taxon>
        <taxon>Acari</taxon>
        <taxon>Parasitiformes</taxon>
        <taxon>Ixodida</taxon>
        <taxon>Ixodoidea</taxon>
        <taxon>Ixodidae</taxon>
        <taxon>Hyalomminae</taxon>
        <taxon>Hyalomma</taxon>
    </lineage>
</organism>
<reference evidence="1" key="1">
    <citation type="submission" date="2020-05" db="EMBL/GenBank/DDBJ databases">
        <title>Large-scale comparative analyses of tick genomes elucidate their genetic diversity and vector capacities.</title>
        <authorList>
            <person name="Jia N."/>
            <person name="Wang J."/>
            <person name="Shi W."/>
            <person name="Du L."/>
            <person name="Sun Y."/>
            <person name="Zhan W."/>
            <person name="Jiang J."/>
            <person name="Wang Q."/>
            <person name="Zhang B."/>
            <person name="Ji P."/>
            <person name="Sakyi L.B."/>
            <person name="Cui X."/>
            <person name="Yuan T."/>
            <person name="Jiang B."/>
            <person name="Yang W."/>
            <person name="Lam T.T.-Y."/>
            <person name="Chang Q."/>
            <person name="Ding S."/>
            <person name="Wang X."/>
            <person name="Zhu J."/>
            <person name="Ruan X."/>
            <person name="Zhao L."/>
            <person name="Wei J."/>
            <person name="Que T."/>
            <person name="Du C."/>
            <person name="Cheng J."/>
            <person name="Dai P."/>
            <person name="Han X."/>
            <person name="Huang E."/>
            <person name="Gao Y."/>
            <person name="Liu J."/>
            <person name="Shao H."/>
            <person name="Ye R."/>
            <person name="Li L."/>
            <person name="Wei W."/>
            <person name="Wang X."/>
            <person name="Wang C."/>
            <person name="Yang T."/>
            <person name="Huo Q."/>
            <person name="Li W."/>
            <person name="Guo W."/>
            <person name="Chen H."/>
            <person name="Zhou L."/>
            <person name="Ni X."/>
            <person name="Tian J."/>
            <person name="Zhou Y."/>
            <person name="Sheng Y."/>
            <person name="Liu T."/>
            <person name="Pan Y."/>
            <person name="Xia L."/>
            <person name="Li J."/>
            <person name="Zhao F."/>
            <person name="Cao W."/>
        </authorList>
    </citation>
    <scope>NUCLEOTIDE SEQUENCE</scope>
    <source>
        <strain evidence="1">Hyas-2018</strain>
    </source>
</reference>
<keyword evidence="2" id="KW-1185">Reference proteome</keyword>
<evidence type="ECO:0000313" key="1">
    <source>
        <dbReference type="EMBL" id="KAH6931630.1"/>
    </source>
</evidence>
<dbReference type="Proteomes" id="UP000821845">
    <property type="component" value="Chromosome 5"/>
</dbReference>
<comment type="caution">
    <text evidence="1">The sequence shown here is derived from an EMBL/GenBank/DDBJ whole genome shotgun (WGS) entry which is preliminary data.</text>
</comment>
<proteinExistence type="predicted"/>
<evidence type="ECO:0000313" key="2">
    <source>
        <dbReference type="Proteomes" id="UP000821845"/>
    </source>
</evidence>
<sequence length="363" mass="38516">MESSEPSQWSPARRSESPPASALLLSAASKALQHSSSGATGCCGASGGSGRSGSFSIASLLAEDASRRMPLDLRPSPGAVAAGRVAPTAATAPHQPMSIGGAPCLRPLALHHPALRQAAPASTYEQQAAVAAAAAQQYGMTAAAATTPAAWLAAGRPLFFTLAEMYGIGAPKPSGRRPRKPGVERKPRQAYSAKQLERLEAEFKVDKYLSVSKRMELSATLNLTEVQIKTWFQNRRTKWKKQMTARMKLAQRQGLWAPHYLAAAPGHAFGSFLGAPAGFAYGAPPAAPCSANQEPGAANLKLPLHPTPRYTPEKWLCERGSPFFVEAAKDLSAYADRPIASCEDRLSSDVNTRCHMSLCGRRA</sequence>
<dbReference type="EMBL" id="CM023485">
    <property type="protein sequence ID" value="KAH6931630.1"/>
    <property type="molecule type" value="Genomic_DNA"/>
</dbReference>
<name>A0ACB7SA89_HYAAI</name>